<feature type="binding site" evidence="7">
    <location>
        <begin position="257"/>
        <end position="260"/>
    </location>
    <ligand>
        <name>GTP</name>
        <dbReference type="ChEBI" id="CHEBI:37565"/>
    </ligand>
</feature>
<dbReference type="PRINTS" id="PR00326">
    <property type="entry name" value="GTP1OBG"/>
</dbReference>
<keyword evidence="11" id="KW-1185">Reference proteome</keyword>
<keyword evidence="5 6" id="KW-0342">GTP-binding</keyword>
<dbReference type="Gene3D" id="3.40.50.11060">
    <property type="entry name" value="GTPase HflX, N-terminal domain"/>
    <property type="match status" value="1"/>
</dbReference>
<dbReference type="InterPro" id="IPR006073">
    <property type="entry name" value="GTP-bd"/>
</dbReference>
<comment type="similarity">
    <text evidence="6">Belongs to the TRAFAC class OBG-HflX-like GTPase superfamily. HflX GTPase family.</text>
</comment>
<dbReference type="EMBL" id="MPDK01000004">
    <property type="protein sequence ID" value="PWI58385.1"/>
    <property type="molecule type" value="Genomic_DNA"/>
</dbReference>
<evidence type="ECO:0000256" key="7">
    <source>
        <dbReference type="PIRSR" id="PIRSR006809-1"/>
    </source>
</evidence>
<dbReference type="Gene3D" id="6.10.250.2860">
    <property type="match status" value="1"/>
</dbReference>
<dbReference type="GO" id="GO:0043022">
    <property type="term" value="F:ribosome binding"/>
    <property type="evidence" value="ECO:0007669"/>
    <property type="project" value="TreeGrafter"/>
</dbReference>
<evidence type="ECO:0000256" key="6">
    <source>
        <dbReference type="HAMAP-Rule" id="MF_00900"/>
    </source>
</evidence>
<feature type="binding site" evidence="7">
    <location>
        <begin position="348"/>
        <end position="350"/>
    </location>
    <ligand>
        <name>GTP</name>
        <dbReference type="ChEBI" id="CHEBI:37565"/>
    </ligand>
</feature>
<name>A0A2U3DAU1_SULT2</name>
<dbReference type="InterPro" id="IPR016496">
    <property type="entry name" value="GTPase_HflX"/>
</dbReference>
<dbReference type="OrthoDB" id="9812272at2"/>
<dbReference type="SUPFAM" id="SSF52540">
    <property type="entry name" value="P-loop containing nucleoside triphosphate hydrolases"/>
    <property type="match status" value="1"/>
</dbReference>
<feature type="binding site" evidence="8">
    <location>
        <position position="213"/>
    </location>
    <ligand>
        <name>Mg(2+)</name>
        <dbReference type="ChEBI" id="CHEBI:18420"/>
    </ligand>
</feature>
<dbReference type="PANTHER" id="PTHR10229:SF0">
    <property type="entry name" value="GTP-BINDING PROTEIN 6-RELATED"/>
    <property type="match status" value="1"/>
</dbReference>
<dbReference type="GO" id="GO:0046872">
    <property type="term" value="F:metal ion binding"/>
    <property type="evidence" value="ECO:0007669"/>
    <property type="project" value="UniProtKB-KW"/>
</dbReference>
<evidence type="ECO:0000256" key="4">
    <source>
        <dbReference type="ARBA" id="ARBA00022842"/>
    </source>
</evidence>
<evidence type="ECO:0000256" key="5">
    <source>
        <dbReference type="ARBA" id="ARBA00023134"/>
    </source>
</evidence>
<sequence>MNEDVQPLRAILVHVFRPVDSEALRNHMREELNNLTHSVSVVVVGEIEQILHEEQARTLIGKGKLQELCAVAEAKSASLIIFGTELTGSQLRNLEDTCKMRVIDRTQLILDIFAKRARSFEGKAQVRLAELSYLFPRLQGQGTALSRLGGGIGTRGPGETKLELDRRTIRKEIAKLRGIVAAAGKRRSELRRRRRRQGVYTVGIVGYTNAGKTTLLANLAKRYGEKGLHAGQNRLFDTLDPTSRRIVFLRRTLVVTDTVGFIRDLPHHLIDAFRATLEETLDADVLVHVIDASSPFREEEMHTVYEVINGILKTHVPIISIFNKMDRMDVHVFDVLHDPLANRVIRGSVLELTTLEEVLFAIDQLIGQRVPLQLQIPSDRGDIVALAYQFGQVEQLHERENHVVIDLQVDEKEAWHFAEFLLPYADSLED</sequence>
<dbReference type="Proteomes" id="UP000245380">
    <property type="component" value="Unassembled WGS sequence"/>
</dbReference>
<reference evidence="10 11" key="1">
    <citation type="submission" date="2016-11" db="EMBL/GenBank/DDBJ databases">
        <title>Comparative genomics of Acidibacillus ferroxidans species.</title>
        <authorList>
            <person name="Oliveira G."/>
            <person name="Nunes G."/>
            <person name="Oliveira R."/>
            <person name="Araujo F."/>
            <person name="Salim A."/>
            <person name="Scholte L."/>
            <person name="Morais D."/>
            <person name="Nancucheo I."/>
            <person name="Johnson D.B."/>
            <person name="Grail B."/>
            <person name="Bittencourt J."/>
            <person name="Valadares R."/>
        </authorList>
    </citation>
    <scope>NUCLEOTIDE SEQUENCE [LARGE SCALE GENOMIC DNA]</scope>
    <source>
        <strain evidence="10 11">Y002</strain>
    </source>
</reference>
<evidence type="ECO:0000256" key="3">
    <source>
        <dbReference type="ARBA" id="ARBA00022741"/>
    </source>
</evidence>
<protein>
    <recommendedName>
        <fullName evidence="6">GTPase HflX</fullName>
    </recommendedName>
    <alternativeName>
        <fullName evidence="6">GTP-binding protein HflX</fullName>
    </alternativeName>
</protein>
<dbReference type="PANTHER" id="PTHR10229">
    <property type="entry name" value="GTP-BINDING PROTEIN HFLX"/>
    <property type="match status" value="1"/>
</dbReference>
<evidence type="ECO:0000313" key="11">
    <source>
        <dbReference type="Proteomes" id="UP000245380"/>
    </source>
</evidence>
<dbReference type="PROSITE" id="PS51705">
    <property type="entry name" value="G_HFLX"/>
    <property type="match status" value="1"/>
</dbReference>
<dbReference type="GO" id="GO:0005525">
    <property type="term" value="F:GTP binding"/>
    <property type="evidence" value="ECO:0007669"/>
    <property type="project" value="UniProtKB-UniRule"/>
</dbReference>
<comment type="subunit">
    <text evidence="6">Monomer. Associates with the 50S ribosomal subunit.</text>
</comment>
<feature type="domain" description="Hflx-type G" evidence="9">
    <location>
        <begin position="200"/>
        <end position="327"/>
    </location>
</feature>
<feature type="binding site" evidence="8">
    <location>
        <position position="238"/>
    </location>
    <ligand>
        <name>Mg(2+)</name>
        <dbReference type="ChEBI" id="CHEBI:18420"/>
    </ligand>
</feature>
<comment type="cofactor">
    <cofactor evidence="8">
        <name>Mg(2+)</name>
        <dbReference type="ChEBI" id="CHEBI:18420"/>
    </cofactor>
</comment>
<dbReference type="CDD" id="cd01878">
    <property type="entry name" value="HflX"/>
    <property type="match status" value="1"/>
</dbReference>
<dbReference type="PIRSF" id="PIRSF006809">
    <property type="entry name" value="GTP-binding_hflX_prd"/>
    <property type="match status" value="1"/>
</dbReference>
<dbReference type="Pfam" id="PF13167">
    <property type="entry name" value="GTP-bdg_N"/>
    <property type="match status" value="1"/>
</dbReference>
<feature type="binding site" evidence="7">
    <location>
        <begin position="323"/>
        <end position="326"/>
    </location>
    <ligand>
        <name>GTP</name>
        <dbReference type="ChEBI" id="CHEBI:37565"/>
    </ligand>
</feature>
<comment type="subcellular location">
    <subcellularLocation>
        <location evidence="6">Cytoplasm</location>
    </subcellularLocation>
    <text evidence="6">May associate with membranes.</text>
</comment>
<dbReference type="HAMAP" id="MF_00900">
    <property type="entry name" value="GTPase_HflX"/>
    <property type="match status" value="1"/>
</dbReference>
<gene>
    <name evidence="6" type="primary">hflX</name>
    <name evidence="10" type="ORF">BM613_03995</name>
</gene>
<evidence type="ECO:0000256" key="2">
    <source>
        <dbReference type="ARBA" id="ARBA00022723"/>
    </source>
</evidence>
<dbReference type="InterPro" id="IPR030394">
    <property type="entry name" value="G_HFLX_dom"/>
</dbReference>
<evidence type="ECO:0000259" key="9">
    <source>
        <dbReference type="PROSITE" id="PS51705"/>
    </source>
</evidence>
<evidence type="ECO:0000313" key="10">
    <source>
        <dbReference type="EMBL" id="PWI58385.1"/>
    </source>
</evidence>
<dbReference type="Pfam" id="PF16360">
    <property type="entry name" value="GTP-bdg_M"/>
    <property type="match status" value="1"/>
</dbReference>
<dbReference type="Pfam" id="PF01926">
    <property type="entry name" value="MMR_HSR1"/>
    <property type="match status" value="1"/>
</dbReference>
<proteinExistence type="inferred from homology"/>
<feature type="binding site" evidence="7">
    <location>
        <begin position="206"/>
        <end position="213"/>
    </location>
    <ligand>
        <name>GTP</name>
        <dbReference type="ChEBI" id="CHEBI:37565"/>
    </ligand>
</feature>
<evidence type="ECO:0000256" key="1">
    <source>
        <dbReference type="ARBA" id="ARBA00022490"/>
    </source>
</evidence>
<organism evidence="10 11">
    <name type="scientific">Sulfoacidibacillus thermotolerans</name>
    <name type="common">Acidibacillus sulfuroxidans</name>
    <dbReference type="NCBI Taxonomy" id="1765684"/>
    <lineage>
        <taxon>Bacteria</taxon>
        <taxon>Bacillati</taxon>
        <taxon>Bacillota</taxon>
        <taxon>Bacilli</taxon>
        <taxon>Bacillales</taxon>
        <taxon>Alicyclobacillaceae</taxon>
        <taxon>Sulfoacidibacillus</taxon>
    </lineage>
</organism>
<dbReference type="AlphaFoldDB" id="A0A2U3DAU1"/>
<comment type="function">
    <text evidence="6">GTPase that associates with the 50S ribosomal subunit and may have a role during protein synthesis or ribosome biogenesis.</text>
</comment>
<evidence type="ECO:0000256" key="8">
    <source>
        <dbReference type="PIRSR" id="PIRSR006809-2"/>
    </source>
</evidence>
<keyword evidence="1 6" id="KW-0963">Cytoplasm</keyword>
<dbReference type="GO" id="GO:0003924">
    <property type="term" value="F:GTPase activity"/>
    <property type="evidence" value="ECO:0007669"/>
    <property type="project" value="UniProtKB-UniRule"/>
</dbReference>
<dbReference type="NCBIfam" id="TIGR03156">
    <property type="entry name" value="GTP_HflX"/>
    <property type="match status" value="1"/>
</dbReference>
<dbReference type="InterPro" id="IPR032305">
    <property type="entry name" value="GTP-bd_M"/>
</dbReference>
<keyword evidence="3 6" id="KW-0547">Nucleotide-binding</keyword>
<comment type="caution">
    <text evidence="10">The sequence shown here is derived from an EMBL/GenBank/DDBJ whole genome shotgun (WGS) entry which is preliminary data.</text>
</comment>
<dbReference type="Gene3D" id="3.40.50.300">
    <property type="entry name" value="P-loop containing nucleotide triphosphate hydrolases"/>
    <property type="match status" value="1"/>
</dbReference>
<keyword evidence="4 8" id="KW-0460">Magnesium</keyword>
<dbReference type="InterPro" id="IPR027417">
    <property type="entry name" value="P-loop_NTPase"/>
</dbReference>
<dbReference type="RefSeq" id="WP_109429887.1">
    <property type="nucleotide sequence ID" value="NZ_MPDK01000004.1"/>
</dbReference>
<dbReference type="GO" id="GO:0005737">
    <property type="term" value="C:cytoplasm"/>
    <property type="evidence" value="ECO:0007669"/>
    <property type="project" value="UniProtKB-SubCell"/>
</dbReference>
<keyword evidence="2 8" id="KW-0479">Metal-binding</keyword>
<dbReference type="InterPro" id="IPR042108">
    <property type="entry name" value="GTPase_HflX_N_sf"/>
</dbReference>
<feature type="binding site" evidence="7">
    <location>
        <begin position="236"/>
        <end position="240"/>
    </location>
    <ligand>
        <name>GTP</name>
        <dbReference type="ChEBI" id="CHEBI:37565"/>
    </ligand>
</feature>
<accession>A0A2U3DAU1</accession>
<dbReference type="FunFam" id="3.40.50.11060:FF:000001">
    <property type="entry name" value="GTPase HflX"/>
    <property type="match status" value="1"/>
</dbReference>
<dbReference type="InterPro" id="IPR025121">
    <property type="entry name" value="GTPase_HflX_N"/>
</dbReference>